<keyword evidence="7" id="KW-0539">Nucleus</keyword>
<evidence type="ECO:0000256" key="9">
    <source>
        <dbReference type="SAM" id="MobiDB-lite"/>
    </source>
</evidence>
<dbReference type="GO" id="GO:0008270">
    <property type="term" value="F:zinc ion binding"/>
    <property type="evidence" value="ECO:0007669"/>
    <property type="project" value="UniProtKB-KW"/>
</dbReference>
<evidence type="ECO:0000256" key="7">
    <source>
        <dbReference type="ARBA" id="ARBA00023242"/>
    </source>
</evidence>
<dbReference type="InterPro" id="IPR013087">
    <property type="entry name" value="Znf_C2H2_type"/>
</dbReference>
<gene>
    <name evidence="11" type="ORF">CLODIP_2_CD10931</name>
</gene>
<dbReference type="GO" id="GO:0005634">
    <property type="term" value="C:nucleus"/>
    <property type="evidence" value="ECO:0007669"/>
    <property type="project" value="UniProtKB-SubCell"/>
</dbReference>
<evidence type="ECO:0000256" key="4">
    <source>
        <dbReference type="ARBA" id="ARBA00022771"/>
    </source>
</evidence>
<dbReference type="PANTHER" id="PTHR16515">
    <property type="entry name" value="PR DOMAIN ZINC FINGER PROTEIN"/>
    <property type="match status" value="1"/>
</dbReference>
<keyword evidence="4 8" id="KW-0863">Zinc-finger</keyword>
<evidence type="ECO:0000256" key="1">
    <source>
        <dbReference type="ARBA" id="ARBA00004123"/>
    </source>
</evidence>
<keyword evidence="12" id="KW-1185">Reference proteome</keyword>
<dbReference type="InterPro" id="IPR050331">
    <property type="entry name" value="Zinc_finger"/>
</dbReference>
<dbReference type="PANTHER" id="PTHR16515:SF49">
    <property type="entry name" value="GASTRULA ZINC FINGER PROTEIN XLCGF49.1-LIKE-RELATED"/>
    <property type="match status" value="1"/>
</dbReference>
<comment type="caution">
    <text evidence="11">The sequence shown here is derived from an EMBL/GenBank/DDBJ whole genome shotgun (WGS) entry which is preliminary data.</text>
</comment>
<evidence type="ECO:0000313" key="12">
    <source>
        <dbReference type="Proteomes" id="UP000494165"/>
    </source>
</evidence>
<proteinExistence type="predicted"/>
<comment type="subcellular location">
    <subcellularLocation>
        <location evidence="1">Nucleus</location>
    </subcellularLocation>
</comment>
<feature type="region of interest" description="Disordered" evidence="9">
    <location>
        <begin position="206"/>
        <end position="230"/>
    </location>
</feature>
<dbReference type="GO" id="GO:0003677">
    <property type="term" value="F:DNA binding"/>
    <property type="evidence" value="ECO:0007669"/>
    <property type="project" value="UniProtKB-KW"/>
</dbReference>
<dbReference type="PROSITE" id="PS50157">
    <property type="entry name" value="ZINC_FINGER_C2H2_2"/>
    <property type="match status" value="1"/>
</dbReference>
<name>A0A8S1CWT3_9INSE</name>
<dbReference type="PROSITE" id="PS00028">
    <property type="entry name" value="ZINC_FINGER_C2H2_1"/>
    <property type="match status" value="4"/>
</dbReference>
<keyword evidence="6" id="KW-0238">DNA-binding</keyword>
<keyword evidence="2" id="KW-0479">Metal-binding</keyword>
<dbReference type="EMBL" id="CADEPI010000070">
    <property type="protein sequence ID" value="CAB3372241.1"/>
    <property type="molecule type" value="Genomic_DNA"/>
</dbReference>
<evidence type="ECO:0000313" key="11">
    <source>
        <dbReference type="EMBL" id="CAB3372241.1"/>
    </source>
</evidence>
<feature type="region of interest" description="Disordered" evidence="9">
    <location>
        <begin position="456"/>
        <end position="479"/>
    </location>
</feature>
<evidence type="ECO:0000256" key="5">
    <source>
        <dbReference type="ARBA" id="ARBA00022833"/>
    </source>
</evidence>
<accession>A0A8S1CWT3</accession>
<evidence type="ECO:0000256" key="6">
    <source>
        <dbReference type="ARBA" id="ARBA00023125"/>
    </source>
</evidence>
<evidence type="ECO:0000259" key="10">
    <source>
        <dbReference type="PROSITE" id="PS50157"/>
    </source>
</evidence>
<sequence>MKALKNKQKYKSTKRIQVATNCPGCGIFIGDAVFFKDHIAECSLVNPLVKTRVRCCPYEVLPDFKVAKCKSCNDHFPSMAAMYKHANNVHPETIHFKCSFCGFFFPSQKELDSHFTQMHERDSAVTKKLLARGTKSGTVISKKTCAINFLRASGKNLNSPTTQMRDASISTSKKVGRSESTISAPTLSSSFTISASKKAQEIDSRINGQNAHSDTSSFKNGQVTGSNRTPANFKPVKQGLIKCHQCTSVFESQLILNEHISLAHPPLRWHICFTCPDRPKFPSLSSLDAHIESGHSLGTTSSEGLVSRLPKMSTKQRVRSPKQKVSLIPTNLLKDDFRKAEKCQMCDFVSFSPETNQKHLEMFHPADQKSESLYCPLCNMTFVSKVVHLIHVSQCRGPRTKKSIKKLARKRRLCPSDEVGPSKSAPEPYVIDFRTHKTGNQESIVCDRVMKPVSPSSMKIRSLPNEDASTSSKSAPVMPCYDASSDVQAKKPRMSNVDEQRQSAAETTADVANAPCKRFPCYFCFSNLNSSAALIEHTKAMHNGVFVED</sequence>
<keyword evidence="3" id="KW-0677">Repeat</keyword>
<evidence type="ECO:0000256" key="3">
    <source>
        <dbReference type="ARBA" id="ARBA00022737"/>
    </source>
</evidence>
<protein>
    <recommendedName>
        <fullName evidence="10">C2H2-type domain-containing protein</fullName>
    </recommendedName>
</protein>
<organism evidence="11 12">
    <name type="scientific">Cloeon dipterum</name>
    <dbReference type="NCBI Taxonomy" id="197152"/>
    <lineage>
        <taxon>Eukaryota</taxon>
        <taxon>Metazoa</taxon>
        <taxon>Ecdysozoa</taxon>
        <taxon>Arthropoda</taxon>
        <taxon>Hexapoda</taxon>
        <taxon>Insecta</taxon>
        <taxon>Pterygota</taxon>
        <taxon>Palaeoptera</taxon>
        <taxon>Ephemeroptera</taxon>
        <taxon>Pisciforma</taxon>
        <taxon>Baetidae</taxon>
        <taxon>Cloeon</taxon>
    </lineage>
</organism>
<evidence type="ECO:0000256" key="8">
    <source>
        <dbReference type="PROSITE-ProRule" id="PRU00042"/>
    </source>
</evidence>
<dbReference type="SMART" id="SM00355">
    <property type="entry name" value="ZnF_C2H2"/>
    <property type="match status" value="7"/>
</dbReference>
<evidence type="ECO:0000256" key="2">
    <source>
        <dbReference type="ARBA" id="ARBA00022723"/>
    </source>
</evidence>
<dbReference type="AlphaFoldDB" id="A0A8S1CWT3"/>
<reference evidence="11 12" key="1">
    <citation type="submission" date="2020-04" db="EMBL/GenBank/DDBJ databases">
        <authorList>
            <person name="Alioto T."/>
            <person name="Alioto T."/>
            <person name="Gomez Garrido J."/>
        </authorList>
    </citation>
    <scope>NUCLEOTIDE SEQUENCE [LARGE SCALE GENOMIC DNA]</scope>
</reference>
<dbReference type="Proteomes" id="UP000494165">
    <property type="component" value="Unassembled WGS sequence"/>
</dbReference>
<dbReference type="Gene3D" id="3.30.160.60">
    <property type="entry name" value="Classic Zinc Finger"/>
    <property type="match status" value="1"/>
</dbReference>
<keyword evidence="5" id="KW-0862">Zinc</keyword>
<dbReference type="GO" id="GO:0010468">
    <property type="term" value="P:regulation of gene expression"/>
    <property type="evidence" value="ECO:0007669"/>
    <property type="project" value="TreeGrafter"/>
</dbReference>
<feature type="domain" description="C2H2-type" evidence="10">
    <location>
        <begin position="96"/>
        <end position="124"/>
    </location>
</feature>